<dbReference type="AlphaFoldDB" id="A0A100VIN2"/>
<reference evidence="2" key="2">
    <citation type="submission" date="2016-01" db="EMBL/GenBank/DDBJ databases">
        <title>Draft Genome Sequence of Paenibacillus amylolyticus Heshi-A3 that Was Isolated from Fermented Rice Bran with Aging Salted Mackerel, Which Was Named Heshiko as Traditional Fermented Seafood in Japan.</title>
        <authorList>
            <person name="Akuzawa S."/>
            <person name="Nakagawa J."/>
            <person name="Kanekatsu T."/>
            <person name="Kubota E."/>
            <person name="Ohtake R."/>
            <person name="Suzuki T."/>
            <person name="Kanesaki Y."/>
        </authorList>
    </citation>
    <scope>NUCLEOTIDE SEQUENCE [LARGE SCALE GENOMIC DNA]</scope>
    <source>
        <strain evidence="2">Heshi-A3</strain>
    </source>
</reference>
<sequence length="173" mass="20018">MIITAYQLPALYEQKKVSMHEMEEIVRLLAQAPLLYDDGQSIQVQDYMGGLEVELEHEVRRAVTELYQLAVQACRVFADPLAYEQLQDALGLQAELWQEEVLTLAKWMNWLKQISEGKKTLPEYNFTAMLGNLPDGFMIHDFYDELRYQLEQNAANAWAIEERDRLYAALGAN</sequence>
<reference evidence="1 2" key="1">
    <citation type="journal article" date="2016" name="Genome Announc.">
        <title>Draft Genome Sequence of Paenibacillus amylolyticus Heshi-A3, Isolated from Fermented Rice Bran in a Japanese Fermented Seafood Dish.</title>
        <authorList>
            <person name="Akuzawa S."/>
            <person name="Nagaoka J."/>
            <person name="Kanekatsu M."/>
            <person name="Kubota E."/>
            <person name="Ohtake R."/>
            <person name="Suzuki T."/>
            <person name="Kanesaki Y."/>
        </authorList>
    </citation>
    <scope>NUCLEOTIDE SEQUENCE [LARGE SCALE GENOMIC DNA]</scope>
    <source>
        <strain evidence="1 2">Heshi-A3</strain>
    </source>
</reference>
<name>A0A100VIN2_PAEAM</name>
<comment type="caution">
    <text evidence="1">The sequence shown here is derived from an EMBL/GenBank/DDBJ whole genome shotgun (WGS) entry which is preliminary data.</text>
</comment>
<dbReference type="Proteomes" id="UP000069697">
    <property type="component" value="Unassembled WGS sequence"/>
</dbReference>
<evidence type="ECO:0000313" key="2">
    <source>
        <dbReference type="Proteomes" id="UP000069697"/>
    </source>
</evidence>
<protein>
    <submittedName>
        <fullName evidence="1">Uncharacterized protein</fullName>
    </submittedName>
</protein>
<gene>
    <name evidence="1" type="ORF">PAHA3_0586</name>
</gene>
<organism evidence="1 2">
    <name type="scientific">Paenibacillus amylolyticus</name>
    <dbReference type="NCBI Taxonomy" id="1451"/>
    <lineage>
        <taxon>Bacteria</taxon>
        <taxon>Bacillati</taxon>
        <taxon>Bacillota</taxon>
        <taxon>Bacilli</taxon>
        <taxon>Bacillales</taxon>
        <taxon>Paenibacillaceae</taxon>
        <taxon>Paenibacillus</taxon>
    </lineage>
</organism>
<proteinExistence type="predicted"/>
<dbReference type="EMBL" id="BCNV01000001">
    <property type="protein sequence ID" value="GAS80516.1"/>
    <property type="molecule type" value="Genomic_DNA"/>
</dbReference>
<accession>A0A100VIN2</accession>
<evidence type="ECO:0000313" key="1">
    <source>
        <dbReference type="EMBL" id="GAS80516.1"/>
    </source>
</evidence>
<dbReference type="RefSeq" id="WP_062833390.1">
    <property type="nucleotide sequence ID" value="NZ_BCNV01000001.1"/>
</dbReference>